<gene>
    <name evidence="1" type="ORF">CaldiYA01_23260</name>
</gene>
<keyword evidence="2" id="KW-1185">Reference proteome</keyword>
<accession>A0ABM7NQC9</accession>
<dbReference type="EMBL" id="AP024480">
    <property type="protein sequence ID" value="BCS82366.1"/>
    <property type="molecule type" value="Genomic_DNA"/>
</dbReference>
<evidence type="ECO:0000313" key="2">
    <source>
        <dbReference type="Proteomes" id="UP000663623"/>
    </source>
</evidence>
<evidence type="ECO:0000313" key="1">
    <source>
        <dbReference type="EMBL" id="BCS82366.1"/>
    </source>
</evidence>
<organism evidence="1 2">
    <name type="scientific">Caldicellulosiruptor diazotrophicus</name>
    <dbReference type="NCBI Taxonomy" id="2806205"/>
    <lineage>
        <taxon>Bacteria</taxon>
        <taxon>Bacillati</taxon>
        <taxon>Bacillota</taxon>
        <taxon>Bacillota incertae sedis</taxon>
        <taxon>Caldicellulosiruptorales</taxon>
        <taxon>Caldicellulosiruptoraceae</taxon>
        <taxon>Caldicellulosiruptor</taxon>
    </lineage>
</organism>
<name>A0ABM7NQC9_9FIRM</name>
<reference evidence="1 2" key="1">
    <citation type="submission" date="2021-02" db="EMBL/GenBank/DDBJ databases">
        <title>Nitrogen-fixing ability and nitrogen fixation related genes of thermophilic fermentative bacteria in the genus Caldicellulosiruptor.</title>
        <authorList>
            <person name="Chen Y."/>
            <person name="Nishihara A."/>
            <person name="Haruta S."/>
        </authorList>
    </citation>
    <scope>NUCLEOTIDE SEQUENCE [LARGE SCALE GENOMIC DNA]</scope>
    <source>
        <strain evidence="1 2">YA01</strain>
    </source>
</reference>
<protein>
    <submittedName>
        <fullName evidence="1">Uncharacterized protein</fullName>
    </submittedName>
</protein>
<dbReference type="Proteomes" id="UP000663623">
    <property type="component" value="Chromosome"/>
</dbReference>
<proteinExistence type="predicted"/>
<sequence>MLTPTNVRYSKINSKQIKLFETPADTGQLESSKQTPVYGTKQEYKRVCRKQANLRRAFELGLSDKTGKEAGKRFVNDFTKVLHKKVISATKHLVQKPKQGLCQ</sequence>